<evidence type="ECO:0000256" key="1">
    <source>
        <dbReference type="SAM" id="MobiDB-lite"/>
    </source>
</evidence>
<reference evidence="2 3" key="1">
    <citation type="journal article" date="2011" name="J. Bacteriol.">
        <title>Genome sequence of Chthoniobacter flavus Ellin428, an aerobic heterotrophic soil bacterium.</title>
        <authorList>
            <person name="Kant R."/>
            <person name="van Passel M.W."/>
            <person name="Palva A."/>
            <person name="Lucas S."/>
            <person name="Lapidus A."/>
            <person name="Glavina Del Rio T."/>
            <person name="Dalin E."/>
            <person name="Tice H."/>
            <person name="Bruce D."/>
            <person name="Goodwin L."/>
            <person name="Pitluck S."/>
            <person name="Larimer F.W."/>
            <person name="Land M.L."/>
            <person name="Hauser L."/>
            <person name="Sangwan P."/>
            <person name="de Vos W.M."/>
            <person name="Janssen P.H."/>
            <person name="Smidt H."/>
        </authorList>
    </citation>
    <scope>NUCLEOTIDE SEQUENCE [LARGE SCALE GENOMIC DNA]</scope>
    <source>
        <strain evidence="2 3">Ellin428</strain>
    </source>
</reference>
<feature type="region of interest" description="Disordered" evidence="1">
    <location>
        <begin position="1"/>
        <end position="30"/>
    </location>
</feature>
<dbReference type="EMBL" id="ABVL01000048">
    <property type="protein sequence ID" value="EDY15893.1"/>
    <property type="molecule type" value="Genomic_DNA"/>
</dbReference>
<accession>B4DCE4</accession>
<sequence length="139" mass="15816">MNMKLESSRIPEKTMEKIRDGSERLESVAPSMSEAREQMGGLMGFTKSCIRNFPMTAVWTSLAGGLLIGAALARRRHHSLQELYVEEPFRQGRKLLSEALSTAADAGRDRWEHARSAVRLPDLDALRREMVKMTRKMHF</sequence>
<organism evidence="2 3">
    <name type="scientific">Chthoniobacter flavus Ellin428</name>
    <dbReference type="NCBI Taxonomy" id="497964"/>
    <lineage>
        <taxon>Bacteria</taxon>
        <taxon>Pseudomonadati</taxon>
        <taxon>Verrucomicrobiota</taxon>
        <taxon>Spartobacteria</taxon>
        <taxon>Chthoniobacterales</taxon>
        <taxon>Chthoniobacteraceae</taxon>
        <taxon>Chthoniobacter</taxon>
    </lineage>
</organism>
<dbReference type="STRING" id="497964.CfE428DRAFT_6585"/>
<keyword evidence="3" id="KW-1185">Reference proteome</keyword>
<protein>
    <submittedName>
        <fullName evidence="2">Uncharacterized protein</fullName>
    </submittedName>
</protein>
<name>B4DCE4_9BACT</name>
<evidence type="ECO:0000313" key="3">
    <source>
        <dbReference type="Proteomes" id="UP000005824"/>
    </source>
</evidence>
<comment type="caution">
    <text evidence="2">The sequence shown here is derived from an EMBL/GenBank/DDBJ whole genome shotgun (WGS) entry which is preliminary data.</text>
</comment>
<dbReference type="InParanoid" id="B4DCE4"/>
<dbReference type="AlphaFoldDB" id="B4DCE4"/>
<proteinExistence type="predicted"/>
<dbReference type="Proteomes" id="UP000005824">
    <property type="component" value="Unassembled WGS sequence"/>
</dbReference>
<feature type="compositionally biased region" description="Basic and acidic residues" evidence="1">
    <location>
        <begin position="1"/>
        <end position="26"/>
    </location>
</feature>
<dbReference type="RefSeq" id="WP_006983902.1">
    <property type="nucleotide sequence ID" value="NZ_ABVL01000048.1"/>
</dbReference>
<gene>
    <name evidence="2" type="ORF">CfE428DRAFT_6585</name>
</gene>
<evidence type="ECO:0000313" key="2">
    <source>
        <dbReference type="EMBL" id="EDY15893.1"/>
    </source>
</evidence>